<accession>A0A7W8FG39</accession>
<dbReference type="NCBIfam" id="TIGR00512">
    <property type="entry name" value="salvage_mtnA"/>
    <property type="match status" value="1"/>
</dbReference>
<dbReference type="NCBIfam" id="TIGR00524">
    <property type="entry name" value="eIF-2B_rel"/>
    <property type="match status" value="1"/>
</dbReference>
<feature type="binding site" evidence="3">
    <location>
        <position position="196"/>
    </location>
    <ligand>
        <name>substrate</name>
    </ligand>
</feature>
<protein>
    <recommendedName>
        <fullName evidence="3">Methylthioribose-1-phosphate isomerase</fullName>
        <shortName evidence="3">M1Pi</shortName>
        <shortName evidence="3">MTR-1-P isomerase</shortName>
        <ecNumber evidence="3">5.3.1.23</ecNumber>
    </recommendedName>
    <alternativeName>
        <fullName evidence="3">S-methyl-5-thioribose-1-phosphate isomerase</fullName>
    </alternativeName>
</protein>
<dbReference type="GO" id="GO:0019509">
    <property type="term" value="P:L-methionine salvage from methylthioadenosine"/>
    <property type="evidence" value="ECO:0007669"/>
    <property type="project" value="UniProtKB-UniRule"/>
</dbReference>
<feature type="region of interest" description="Disordered" evidence="4">
    <location>
        <begin position="355"/>
        <end position="375"/>
    </location>
</feature>
<dbReference type="InterPro" id="IPR000649">
    <property type="entry name" value="IF-2B-related"/>
</dbReference>
<sequence length="375" mass="40108">MDDHIRFDHQNLELHLLDQRFLPERESDFVCRTADDVISALQTMVVRGAPAIGVTAAWGCVLALKDAQGPDWAARLELGMERIASARPTAVNLRWGVERMRNKWKSFGGANIDQSALLTAFTHEAQTMQDEDVAICKTLGRHGATCIDDGDCVLTHCNAGALATAGYGTALGVIRAAAEAGKKISVIADETRPFLQGARLTAWELARDGIPVTVACDNACALLMSKGMVQRVVVGADRIAANGDTANKIGTFGVALLARHFHIPFYVAAPLSTIDPVTPDGGGIPIEQRPDREVTHVGETRLCPKDVPVYNFAFDVTPAEYISGIITEKGVLYPPYSLSIWAALNDLNTGRSGGITNAATEDEDDVAASAGSQKL</sequence>
<dbReference type="FunFam" id="1.20.120.420:FF:000003">
    <property type="entry name" value="Methylthioribose-1-phosphate isomerase"/>
    <property type="match status" value="1"/>
</dbReference>
<dbReference type="InterPro" id="IPR037171">
    <property type="entry name" value="NagB/RpiA_transferase-like"/>
</dbReference>
<organism evidence="5 6">
    <name type="scientific">Desulfovibrio intestinalis</name>
    <dbReference type="NCBI Taxonomy" id="58621"/>
    <lineage>
        <taxon>Bacteria</taxon>
        <taxon>Pseudomonadati</taxon>
        <taxon>Thermodesulfobacteriota</taxon>
        <taxon>Desulfovibrionia</taxon>
        <taxon>Desulfovibrionales</taxon>
        <taxon>Desulfovibrionaceae</taxon>
        <taxon>Desulfovibrio</taxon>
    </lineage>
</organism>
<keyword evidence="1 3" id="KW-0028">Amino-acid biosynthesis</keyword>
<dbReference type="Proteomes" id="UP000539075">
    <property type="component" value="Unassembled WGS sequence"/>
</dbReference>
<feature type="binding site" evidence="3">
    <location>
        <begin position="247"/>
        <end position="248"/>
    </location>
    <ligand>
        <name>substrate</name>
    </ligand>
</feature>
<comment type="similarity">
    <text evidence="3">Belongs to the EIF-2B alpha/beta/delta subunits family. MtnA subfamily.</text>
</comment>
<evidence type="ECO:0000256" key="3">
    <source>
        <dbReference type="HAMAP-Rule" id="MF_01678"/>
    </source>
</evidence>
<comment type="function">
    <text evidence="3">Catalyzes the interconversion of methylthioribose-1-phosphate (MTR-1-P) into methylthioribulose-1-phosphate (MTRu-1-P).</text>
</comment>
<evidence type="ECO:0000256" key="1">
    <source>
        <dbReference type="ARBA" id="ARBA00022605"/>
    </source>
</evidence>
<proteinExistence type="inferred from homology"/>
<feature type="site" description="Transition state stabilizer" evidence="3">
    <location>
        <position position="157"/>
    </location>
</feature>
<dbReference type="AlphaFoldDB" id="A0A7W8FG39"/>
<keyword evidence="3" id="KW-0486">Methionine biosynthesis</keyword>
<evidence type="ECO:0000256" key="4">
    <source>
        <dbReference type="SAM" id="MobiDB-lite"/>
    </source>
</evidence>
<dbReference type="FunFam" id="3.40.50.10470:FF:000006">
    <property type="entry name" value="Methylthioribose-1-phosphate isomerase"/>
    <property type="match status" value="1"/>
</dbReference>
<dbReference type="SUPFAM" id="SSF100950">
    <property type="entry name" value="NagB/RpiA/CoA transferase-like"/>
    <property type="match status" value="1"/>
</dbReference>
<dbReference type="NCBIfam" id="NF004326">
    <property type="entry name" value="PRK05720.1"/>
    <property type="match status" value="1"/>
</dbReference>
<comment type="caution">
    <text evidence="5">The sequence shown here is derived from an EMBL/GenBank/DDBJ whole genome shotgun (WGS) entry which is preliminary data.</text>
</comment>
<feature type="active site" description="Proton donor" evidence="3">
    <location>
        <position position="237"/>
    </location>
</feature>
<keyword evidence="2 3" id="KW-0413">Isomerase</keyword>
<evidence type="ECO:0000313" key="6">
    <source>
        <dbReference type="Proteomes" id="UP000539075"/>
    </source>
</evidence>
<evidence type="ECO:0000256" key="2">
    <source>
        <dbReference type="ARBA" id="ARBA00023235"/>
    </source>
</evidence>
<dbReference type="Pfam" id="PF01008">
    <property type="entry name" value="IF-2B"/>
    <property type="match status" value="1"/>
</dbReference>
<dbReference type="HAMAP" id="MF_01678">
    <property type="entry name" value="Salvage_MtnA"/>
    <property type="match status" value="1"/>
</dbReference>
<dbReference type="InterPro" id="IPR042529">
    <property type="entry name" value="IF_2B-like_C"/>
</dbReference>
<name>A0A7W8FG39_9BACT</name>
<comment type="catalytic activity">
    <reaction evidence="3">
        <text>5-(methylsulfanyl)-alpha-D-ribose 1-phosphate = 5-(methylsulfanyl)-D-ribulose 1-phosphate</text>
        <dbReference type="Rhea" id="RHEA:19989"/>
        <dbReference type="ChEBI" id="CHEBI:58533"/>
        <dbReference type="ChEBI" id="CHEBI:58548"/>
        <dbReference type="EC" id="5.3.1.23"/>
    </reaction>
</comment>
<feature type="binding site" evidence="3">
    <location>
        <position position="87"/>
    </location>
    <ligand>
        <name>substrate</name>
    </ligand>
</feature>
<dbReference type="PANTHER" id="PTHR43475:SF1">
    <property type="entry name" value="METHYLTHIORIBOSE-1-PHOSPHATE ISOMERASE"/>
    <property type="match status" value="1"/>
</dbReference>
<dbReference type="RefSeq" id="WP_183721927.1">
    <property type="nucleotide sequence ID" value="NZ_JACHGO010000009.1"/>
</dbReference>
<feature type="binding site" evidence="3">
    <location>
        <begin position="47"/>
        <end position="49"/>
    </location>
    <ligand>
        <name>substrate</name>
    </ligand>
</feature>
<dbReference type="InterPro" id="IPR011559">
    <property type="entry name" value="Initiation_fac_2B_a/b/d"/>
</dbReference>
<evidence type="ECO:0000313" key="5">
    <source>
        <dbReference type="EMBL" id="MBB5144603.1"/>
    </source>
</evidence>
<keyword evidence="6" id="KW-1185">Reference proteome</keyword>
<dbReference type="UniPathway" id="UPA00904">
    <property type="reaction ID" value="UER00874"/>
</dbReference>
<dbReference type="EMBL" id="JACHGO010000009">
    <property type="protein sequence ID" value="MBB5144603.1"/>
    <property type="molecule type" value="Genomic_DNA"/>
</dbReference>
<reference evidence="5 6" key="1">
    <citation type="submission" date="2020-08" db="EMBL/GenBank/DDBJ databases">
        <title>Genomic Encyclopedia of Type Strains, Phase IV (KMG-IV): sequencing the most valuable type-strain genomes for metagenomic binning, comparative biology and taxonomic classification.</title>
        <authorList>
            <person name="Goeker M."/>
        </authorList>
    </citation>
    <scope>NUCLEOTIDE SEQUENCE [LARGE SCALE GENOMIC DNA]</scope>
    <source>
        <strain evidence="5 6">DSM 11275</strain>
    </source>
</reference>
<dbReference type="InterPro" id="IPR005251">
    <property type="entry name" value="IF-M1Pi"/>
</dbReference>
<dbReference type="GO" id="GO:0046523">
    <property type="term" value="F:S-methyl-5-thioribose-1-phosphate isomerase activity"/>
    <property type="evidence" value="ECO:0007669"/>
    <property type="project" value="UniProtKB-UniRule"/>
</dbReference>
<dbReference type="InterPro" id="IPR027363">
    <property type="entry name" value="M1Pi_N"/>
</dbReference>
<dbReference type="PANTHER" id="PTHR43475">
    <property type="entry name" value="METHYLTHIORIBOSE-1-PHOSPHATE ISOMERASE"/>
    <property type="match status" value="1"/>
</dbReference>
<dbReference type="Gene3D" id="1.20.120.420">
    <property type="entry name" value="translation initiation factor eif-2b, domain 1"/>
    <property type="match status" value="1"/>
</dbReference>
<dbReference type="EC" id="5.3.1.23" evidence="3"/>
<comment type="pathway">
    <text evidence="3">Amino-acid biosynthesis; L-methionine biosynthesis via salvage pathway; L-methionine from S-methyl-5-thio-alpha-D-ribose 1-phosphate: step 1/6.</text>
</comment>
<dbReference type="Gene3D" id="3.40.50.10470">
    <property type="entry name" value="Translation initiation factor eif-2b, domain 2"/>
    <property type="match status" value="1"/>
</dbReference>
<gene>
    <name evidence="3" type="primary">mtnA</name>
    <name evidence="5" type="ORF">HNQ38_002719</name>
</gene>